<name>A0A1Q2M3S6_9GAMM</name>
<dbReference type="OrthoDB" id="8480759at2"/>
<dbReference type="InterPro" id="IPR025562">
    <property type="entry name" value="Tae4"/>
</dbReference>
<reference evidence="1" key="1">
    <citation type="submission" date="2017-02" db="EMBL/GenBank/DDBJ databases">
        <title>Genome of Microbulbifer agarilyticus GP101.</title>
        <authorList>
            <person name="Jung J."/>
            <person name="Bae S.S."/>
            <person name="Baek K."/>
        </authorList>
    </citation>
    <scope>NUCLEOTIDE SEQUENCE [LARGE SCALE GENOMIC DNA]</scope>
    <source>
        <strain evidence="1">GP101</strain>
    </source>
</reference>
<protein>
    <recommendedName>
        <fullName evidence="3">Cytoplasmic protein</fullName>
    </recommendedName>
</protein>
<dbReference type="Pfam" id="PF14113">
    <property type="entry name" value="Tae4"/>
    <property type="match status" value="1"/>
</dbReference>
<evidence type="ECO:0008006" key="3">
    <source>
        <dbReference type="Google" id="ProtNLM"/>
    </source>
</evidence>
<dbReference type="Proteomes" id="UP000188219">
    <property type="component" value="Chromosome"/>
</dbReference>
<dbReference type="EMBL" id="CP019650">
    <property type="protein sequence ID" value="AQQ66872.1"/>
    <property type="molecule type" value="Genomic_DNA"/>
</dbReference>
<evidence type="ECO:0000313" key="2">
    <source>
        <dbReference type="Proteomes" id="UP000188219"/>
    </source>
</evidence>
<sequence length="167" mass="18728">MKRPNIEDAWQSFQEVYADIGKSVSAVGTKIGGKVDYNINKVPQGQGRFENACAIRMSYVLNENGINIPYLSGQTVSGAQGRWYIYKVKTLIAYLTKIFGTPEHIFGNPDEISFTDKQGILVFEVNQWSDASGHATIWNGNACSDKCYFPISKKAFLWELKSKHSSF</sequence>
<dbReference type="KEGG" id="maga:Mag101_03875"/>
<dbReference type="AlphaFoldDB" id="A0A1Q2M3S6"/>
<dbReference type="STRING" id="260552.Mag101_03875"/>
<dbReference type="Gene3D" id="3.90.1720.70">
    <property type="match status" value="1"/>
</dbReference>
<proteinExistence type="predicted"/>
<accession>A0A1Q2M3S6</accession>
<evidence type="ECO:0000313" key="1">
    <source>
        <dbReference type="EMBL" id="AQQ66872.1"/>
    </source>
</evidence>
<gene>
    <name evidence="1" type="ORF">Mag101_03875</name>
</gene>
<dbReference type="RefSeq" id="WP_077401054.1">
    <property type="nucleotide sequence ID" value="NZ_CP019650.1"/>
</dbReference>
<organism evidence="1 2">
    <name type="scientific">Microbulbifer agarilyticus</name>
    <dbReference type="NCBI Taxonomy" id="260552"/>
    <lineage>
        <taxon>Bacteria</taxon>
        <taxon>Pseudomonadati</taxon>
        <taxon>Pseudomonadota</taxon>
        <taxon>Gammaproteobacteria</taxon>
        <taxon>Cellvibrionales</taxon>
        <taxon>Microbulbiferaceae</taxon>
        <taxon>Microbulbifer</taxon>
    </lineage>
</organism>
<keyword evidence="2" id="KW-1185">Reference proteome</keyword>